<sequence>MKTLNTIGCIVILIAGSVSYAAEPPQDKKPEATAKKVGDSIEIAVEKIEREQKGPQSSVAPTDADGDGYGDVATQAQGDPIPGIDITVSQSEATQTKVPGGGAKAVMRKPRKPKTAITCTDANKDCDN</sequence>
<dbReference type="Proteomes" id="UP000053718">
    <property type="component" value="Unassembled WGS sequence"/>
</dbReference>
<dbReference type="AlphaFoldDB" id="A0A094IMP9"/>
<evidence type="ECO:0000256" key="2">
    <source>
        <dbReference type="SAM" id="SignalP"/>
    </source>
</evidence>
<organism evidence="3 4">
    <name type="scientific">Pseudidiomarina atlantica</name>
    <dbReference type="NCBI Taxonomy" id="1517416"/>
    <lineage>
        <taxon>Bacteria</taxon>
        <taxon>Pseudomonadati</taxon>
        <taxon>Pseudomonadota</taxon>
        <taxon>Gammaproteobacteria</taxon>
        <taxon>Alteromonadales</taxon>
        <taxon>Idiomarinaceae</taxon>
        <taxon>Pseudidiomarina</taxon>
    </lineage>
</organism>
<dbReference type="STRING" id="1517416.IDAT_08625"/>
<name>A0A094IMP9_9GAMM</name>
<feature type="chain" id="PRO_5001905375" evidence="2">
    <location>
        <begin position="22"/>
        <end position="128"/>
    </location>
</feature>
<feature type="compositionally biased region" description="Polar residues" evidence="1">
    <location>
        <begin position="87"/>
        <end position="97"/>
    </location>
</feature>
<accession>A0A094IMP9</accession>
<keyword evidence="2" id="KW-0732">Signal</keyword>
<proteinExistence type="predicted"/>
<dbReference type="RefSeq" id="WP_034732817.1">
    <property type="nucleotide sequence ID" value="NZ_JPIN01000008.1"/>
</dbReference>
<dbReference type="OrthoDB" id="9988770at2"/>
<protein>
    <submittedName>
        <fullName evidence="3">Uncharacterized protein</fullName>
    </submittedName>
</protein>
<evidence type="ECO:0000256" key="1">
    <source>
        <dbReference type="SAM" id="MobiDB-lite"/>
    </source>
</evidence>
<evidence type="ECO:0000313" key="3">
    <source>
        <dbReference type="EMBL" id="KFZ28367.1"/>
    </source>
</evidence>
<gene>
    <name evidence="3" type="ORF">IDAT_08625</name>
</gene>
<feature type="signal peptide" evidence="2">
    <location>
        <begin position="1"/>
        <end position="21"/>
    </location>
</feature>
<reference evidence="3 4" key="1">
    <citation type="submission" date="2014-06" db="EMBL/GenBank/DDBJ databases">
        <title>Draft genome sequence of Idiomarina sp. MCCC 1A10513.</title>
        <authorList>
            <person name="Du J."/>
            <person name="Lai Q."/>
            <person name="Shao Z."/>
        </authorList>
    </citation>
    <scope>NUCLEOTIDE SEQUENCE [LARGE SCALE GENOMIC DNA]</scope>
    <source>
        <strain evidence="3 4">MCCC 1A10513</strain>
    </source>
</reference>
<dbReference type="EMBL" id="JPIN01000008">
    <property type="protein sequence ID" value="KFZ28367.1"/>
    <property type="molecule type" value="Genomic_DNA"/>
</dbReference>
<keyword evidence="4" id="KW-1185">Reference proteome</keyword>
<feature type="region of interest" description="Disordered" evidence="1">
    <location>
        <begin position="47"/>
        <end position="128"/>
    </location>
</feature>
<comment type="caution">
    <text evidence="3">The sequence shown here is derived from an EMBL/GenBank/DDBJ whole genome shotgun (WGS) entry which is preliminary data.</text>
</comment>
<evidence type="ECO:0000313" key="4">
    <source>
        <dbReference type="Proteomes" id="UP000053718"/>
    </source>
</evidence>